<protein>
    <submittedName>
        <fullName evidence="2">Uncharacterized protein</fullName>
    </submittedName>
</protein>
<evidence type="ECO:0000256" key="1">
    <source>
        <dbReference type="SAM" id="Phobius"/>
    </source>
</evidence>
<keyword evidence="3" id="KW-1185">Reference proteome</keyword>
<comment type="caution">
    <text evidence="2">The sequence shown here is derived from an EMBL/GenBank/DDBJ whole genome shotgun (WGS) entry which is preliminary data.</text>
</comment>
<dbReference type="Proteomes" id="UP001430953">
    <property type="component" value="Unassembled WGS sequence"/>
</dbReference>
<keyword evidence="1" id="KW-0472">Membrane</keyword>
<keyword evidence="1" id="KW-1133">Transmembrane helix</keyword>
<dbReference type="AlphaFoldDB" id="A0AAW2F6H3"/>
<evidence type="ECO:0000313" key="3">
    <source>
        <dbReference type="Proteomes" id="UP001430953"/>
    </source>
</evidence>
<name>A0AAW2F6H3_9HYME</name>
<organism evidence="2 3">
    <name type="scientific">Cardiocondyla obscurior</name>
    <dbReference type="NCBI Taxonomy" id="286306"/>
    <lineage>
        <taxon>Eukaryota</taxon>
        <taxon>Metazoa</taxon>
        <taxon>Ecdysozoa</taxon>
        <taxon>Arthropoda</taxon>
        <taxon>Hexapoda</taxon>
        <taxon>Insecta</taxon>
        <taxon>Pterygota</taxon>
        <taxon>Neoptera</taxon>
        <taxon>Endopterygota</taxon>
        <taxon>Hymenoptera</taxon>
        <taxon>Apocrita</taxon>
        <taxon>Aculeata</taxon>
        <taxon>Formicoidea</taxon>
        <taxon>Formicidae</taxon>
        <taxon>Myrmicinae</taxon>
        <taxon>Cardiocondyla</taxon>
    </lineage>
</organism>
<keyword evidence="1" id="KW-0812">Transmembrane</keyword>
<proteinExistence type="predicted"/>
<reference evidence="2 3" key="1">
    <citation type="submission" date="2023-03" db="EMBL/GenBank/DDBJ databases">
        <title>High recombination rates correlate with genetic variation in Cardiocondyla obscurior ants.</title>
        <authorList>
            <person name="Errbii M."/>
        </authorList>
    </citation>
    <scope>NUCLEOTIDE SEQUENCE [LARGE SCALE GENOMIC DNA]</scope>
    <source>
        <strain evidence="2">Alpha-2009</strain>
        <tissue evidence="2">Whole body</tissue>
    </source>
</reference>
<evidence type="ECO:0000313" key="2">
    <source>
        <dbReference type="EMBL" id="KAL0110321.1"/>
    </source>
</evidence>
<dbReference type="EMBL" id="JADYXP020000014">
    <property type="protein sequence ID" value="KAL0110321.1"/>
    <property type="molecule type" value="Genomic_DNA"/>
</dbReference>
<gene>
    <name evidence="2" type="ORF">PUN28_013765</name>
</gene>
<accession>A0AAW2F6H3</accession>
<feature type="transmembrane region" description="Helical" evidence="1">
    <location>
        <begin position="87"/>
        <end position="107"/>
    </location>
</feature>
<sequence length="113" mass="12874">MSIPVGCLRHGAKVNYIKNFARPPGLAVSTAPANSYRGFHFADVVDFNCKYQVPLFLSPRARTGNYAISHLSGGCISVFRHFTVRSIWQYYAVLSFSRAVCTYLFYFMEIYRV</sequence>